<evidence type="ECO:0000313" key="1">
    <source>
        <dbReference type="EMBL" id="QQK76882.1"/>
    </source>
</evidence>
<dbReference type="RefSeq" id="WP_200124008.1">
    <property type="nucleotide sequence ID" value="NZ_CP054705.1"/>
</dbReference>
<accession>A0A7T6Z4Y0</accession>
<organism evidence="1 2">
    <name type="scientific">Salicibibacter cibarius</name>
    <dbReference type="NCBI Taxonomy" id="2743000"/>
    <lineage>
        <taxon>Bacteria</taxon>
        <taxon>Bacillati</taxon>
        <taxon>Bacillota</taxon>
        <taxon>Bacilli</taxon>
        <taxon>Bacillales</taxon>
        <taxon>Bacillaceae</taxon>
        <taxon>Salicibibacter</taxon>
    </lineage>
</organism>
<gene>
    <name evidence="1" type="ORF">HUG15_15785</name>
</gene>
<proteinExistence type="predicted"/>
<name>A0A7T6Z4Y0_9BACI</name>
<dbReference type="Proteomes" id="UP000595823">
    <property type="component" value="Chromosome"/>
</dbReference>
<reference evidence="1 2" key="1">
    <citation type="submission" date="2020-06" db="EMBL/GenBank/DDBJ databases">
        <title>Genomic analysis of Salicibibacter sp. NKC5-3.</title>
        <authorList>
            <person name="Oh Y.J."/>
        </authorList>
    </citation>
    <scope>NUCLEOTIDE SEQUENCE [LARGE SCALE GENOMIC DNA]</scope>
    <source>
        <strain evidence="1 2">NKC5-3</strain>
    </source>
</reference>
<protein>
    <submittedName>
        <fullName evidence="1">Uncharacterized protein</fullName>
    </submittedName>
</protein>
<evidence type="ECO:0000313" key="2">
    <source>
        <dbReference type="Proteomes" id="UP000595823"/>
    </source>
</evidence>
<sequence>MHKVHLYVQLTREFEQRLKRQLTEKEKSLIHWMAERQSDIDNEKTITKHSFL</sequence>
<keyword evidence="2" id="KW-1185">Reference proteome</keyword>
<dbReference type="KEGG" id="scia:HUG15_15785"/>
<dbReference type="AlphaFoldDB" id="A0A7T6Z4Y0"/>
<dbReference type="EMBL" id="CP054705">
    <property type="protein sequence ID" value="QQK76882.1"/>
    <property type="molecule type" value="Genomic_DNA"/>
</dbReference>